<dbReference type="EMBL" id="CAWYQH010000046">
    <property type="protein sequence ID" value="CAK8677622.1"/>
    <property type="molecule type" value="Genomic_DNA"/>
</dbReference>
<dbReference type="Pfam" id="PF07743">
    <property type="entry name" value="HSCB_C"/>
    <property type="match status" value="1"/>
</dbReference>
<sequence length="268" mass="30105">MNNMRSLVNAIQPAIGCLAARALSHTCRRISVVYQRASAQQNLYTFNLPMHVSYRNFSDAPLTNFDDAKAARLGGSCWNCGKLVDGLSKFFCLSCGSVLPVNDSENYFTLLDTKRDFKVSLSELQEKFINFQRLLHPDKFSVKSALEREISENNSSLLNKAYFTLLKSLNRGLYMLELEGIFMGEDVSADDPEFLMEIMDLNERVADAESVDALRGIRNEVSAYVGSLTDKISDAFANDNISVAKACLISFKYYDNILEKLKERLPPS</sequence>
<dbReference type="CDD" id="cd06257">
    <property type="entry name" value="DnaJ"/>
    <property type="match status" value="1"/>
</dbReference>
<organism evidence="4 5">
    <name type="scientific">Clavelina lepadiformis</name>
    <name type="common">Light-bulb sea squirt</name>
    <name type="synonym">Ascidia lepadiformis</name>
    <dbReference type="NCBI Taxonomy" id="159417"/>
    <lineage>
        <taxon>Eukaryota</taxon>
        <taxon>Metazoa</taxon>
        <taxon>Chordata</taxon>
        <taxon>Tunicata</taxon>
        <taxon>Ascidiacea</taxon>
        <taxon>Aplousobranchia</taxon>
        <taxon>Clavelinidae</taxon>
        <taxon>Clavelina</taxon>
    </lineage>
</organism>
<reference evidence="4 5" key="1">
    <citation type="submission" date="2024-02" db="EMBL/GenBank/DDBJ databases">
        <authorList>
            <person name="Daric V."/>
            <person name="Darras S."/>
        </authorList>
    </citation>
    <scope>NUCLEOTIDE SEQUENCE [LARGE SCALE GENOMIC DNA]</scope>
</reference>
<gene>
    <name evidence="4" type="ORF">CVLEPA_LOCUS6982</name>
</gene>
<comment type="similarity">
    <text evidence="1">Belongs to the HscB family.</text>
</comment>
<evidence type="ECO:0000313" key="5">
    <source>
        <dbReference type="Proteomes" id="UP001642483"/>
    </source>
</evidence>
<protein>
    <recommendedName>
        <fullName evidence="3">Co-chaperone HscB C-terminal oligomerisation domain-containing protein</fullName>
    </recommendedName>
</protein>
<name>A0ABP0FD38_CLALP</name>
<accession>A0ABP0FD38</accession>
<dbReference type="SUPFAM" id="SSF47144">
    <property type="entry name" value="HSC20 (HSCB), C-terminal oligomerisation domain"/>
    <property type="match status" value="1"/>
</dbReference>
<dbReference type="InterPro" id="IPR004640">
    <property type="entry name" value="HscB"/>
</dbReference>
<proteinExistence type="inferred from homology"/>
<dbReference type="PANTHER" id="PTHR14021:SF15">
    <property type="entry name" value="IRON-SULFUR CLUSTER CO-CHAPERONE PROTEIN HSCB"/>
    <property type="match status" value="1"/>
</dbReference>
<dbReference type="SUPFAM" id="SSF46565">
    <property type="entry name" value="Chaperone J-domain"/>
    <property type="match status" value="1"/>
</dbReference>
<comment type="caution">
    <text evidence="4">The sequence shown here is derived from an EMBL/GenBank/DDBJ whole genome shotgun (WGS) entry which is preliminary data.</text>
</comment>
<evidence type="ECO:0000256" key="2">
    <source>
        <dbReference type="ARBA" id="ARBA00023186"/>
    </source>
</evidence>
<evidence type="ECO:0000259" key="3">
    <source>
        <dbReference type="Pfam" id="PF07743"/>
    </source>
</evidence>
<dbReference type="InterPro" id="IPR036869">
    <property type="entry name" value="J_dom_sf"/>
</dbReference>
<dbReference type="InterPro" id="IPR009073">
    <property type="entry name" value="HscB_oligo_C"/>
</dbReference>
<keyword evidence="2" id="KW-0143">Chaperone</keyword>
<dbReference type="Gene3D" id="1.20.1280.20">
    <property type="entry name" value="HscB, C-terminal domain"/>
    <property type="match status" value="1"/>
</dbReference>
<dbReference type="InterPro" id="IPR036386">
    <property type="entry name" value="HscB_C_sf"/>
</dbReference>
<feature type="domain" description="Co-chaperone HscB C-terminal oligomerisation" evidence="3">
    <location>
        <begin position="191"/>
        <end position="262"/>
    </location>
</feature>
<dbReference type="Gene3D" id="1.10.287.110">
    <property type="entry name" value="DnaJ domain"/>
    <property type="match status" value="1"/>
</dbReference>
<dbReference type="PANTHER" id="PTHR14021">
    <property type="entry name" value="IRON-SULFUR CLUSTER CO-CHAPERONE PROTEIN HSCB"/>
    <property type="match status" value="1"/>
</dbReference>
<dbReference type="Proteomes" id="UP001642483">
    <property type="component" value="Unassembled WGS sequence"/>
</dbReference>
<dbReference type="NCBIfam" id="TIGR00714">
    <property type="entry name" value="hscB"/>
    <property type="match status" value="1"/>
</dbReference>
<evidence type="ECO:0000256" key="1">
    <source>
        <dbReference type="ARBA" id="ARBA00010476"/>
    </source>
</evidence>
<evidence type="ECO:0000313" key="4">
    <source>
        <dbReference type="EMBL" id="CAK8677622.1"/>
    </source>
</evidence>
<dbReference type="InterPro" id="IPR001623">
    <property type="entry name" value="DnaJ_domain"/>
</dbReference>
<keyword evidence="5" id="KW-1185">Reference proteome</keyword>